<evidence type="ECO:0000313" key="1">
    <source>
        <dbReference type="EMBL" id="JAD97131.1"/>
    </source>
</evidence>
<reference evidence="1" key="2">
    <citation type="journal article" date="2015" name="Data Brief">
        <title>Shoot transcriptome of the giant reed, Arundo donax.</title>
        <authorList>
            <person name="Barrero R.A."/>
            <person name="Guerrero F.D."/>
            <person name="Moolhuijzen P."/>
            <person name="Goolsby J.A."/>
            <person name="Tidwell J."/>
            <person name="Bellgard S.E."/>
            <person name="Bellgard M.I."/>
        </authorList>
    </citation>
    <scope>NUCLEOTIDE SEQUENCE</scope>
    <source>
        <tissue evidence="1">Shoot tissue taken approximately 20 cm above the soil surface</tissue>
    </source>
</reference>
<reference evidence="1" key="1">
    <citation type="submission" date="2014-09" db="EMBL/GenBank/DDBJ databases">
        <authorList>
            <person name="Magalhaes I.L.F."/>
            <person name="Oliveira U."/>
            <person name="Santos F.R."/>
            <person name="Vidigal T.H.D.A."/>
            <person name="Brescovit A.D."/>
            <person name="Santos A.J."/>
        </authorList>
    </citation>
    <scope>NUCLEOTIDE SEQUENCE</scope>
    <source>
        <tissue evidence="1">Shoot tissue taken approximately 20 cm above the soil surface</tissue>
    </source>
</reference>
<organism evidence="1">
    <name type="scientific">Arundo donax</name>
    <name type="common">Giant reed</name>
    <name type="synonym">Donax arundinaceus</name>
    <dbReference type="NCBI Taxonomy" id="35708"/>
    <lineage>
        <taxon>Eukaryota</taxon>
        <taxon>Viridiplantae</taxon>
        <taxon>Streptophyta</taxon>
        <taxon>Embryophyta</taxon>
        <taxon>Tracheophyta</taxon>
        <taxon>Spermatophyta</taxon>
        <taxon>Magnoliopsida</taxon>
        <taxon>Liliopsida</taxon>
        <taxon>Poales</taxon>
        <taxon>Poaceae</taxon>
        <taxon>PACMAD clade</taxon>
        <taxon>Arundinoideae</taxon>
        <taxon>Arundineae</taxon>
        <taxon>Arundo</taxon>
    </lineage>
</organism>
<proteinExistence type="predicted"/>
<name>A0A0A9EAS2_ARUDO</name>
<protein>
    <submittedName>
        <fullName evidence="1">Uncharacterized protein</fullName>
    </submittedName>
</protein>
<accession>A0A0A9EAS2</accession>
<dbReference type="AlphaFoldDB" id="A0A0A9EAS2"/>
<sequence>MCLCLAPVPAQPSSRTASQPEQVCPLCSTLQS</sequence>
<dbReference type="EMBL" id="GBRH01200764">
    <property type="protein sequence ID" value="JAD97131.1"/>
    <property type="molecule type" value="Transcribed_RNA"/>
</dbReference>